<gene>
    <name evidence="1" type="ORF">LCGC14_2288910</name>
</gene>
<protein>
    <submittedName>
        <fullName evidence="1">Uncharacterized protein</fullName>
    </submittedName>
</protein>
<accession>A0A0F9CRP0</accession>
<organism evidence="1">
    <name type="scientific">marine sediment metagenome</name>
    <dbReference type="NCBI Taxonomy" id="412755"/>
    <lineage>
        <taxon>unclassified sequences</taxon>
        <taxon>metagenomes</taxon>
        <taxon>ecological metagenomes</taxon>
    </lineage>
</organism>
<evidence type="ECO:0000313" key="1">
    <source>
        <dbReference type="EMBL" id="KKL52098.1"/>
    </source>
</evidence>
<proteinExistence type="predicted"/>
<dbReference type="AlphaFoldDB" id="A0A0F9CRP0"/>
<dbReference type="EMBL" id="LAZR01032011">
    <property type="protein sequence ID" value="KKL52098.1"/>
    <property type="molecule type" value="Genomic_DNA"/>
</dbReference>
<comment type="caution">
    <text evidence="1">The sequence shown here is derived from an EMBL/GenBank/DDBJ whole genome shotgun (WGS) entry which is preliminary data.</text>
</comment>
<reference evidence="1" key="1">
    <citation type="journal article" date="2015" name="Nature">
        <title>Complex archaea that bridge the gap between prokaryotes and eukaryotes.</title>
        <authorList>
            <person name="Spang A."/>
            <person name="Saw J.H."/>
            <person name="Jorgensen S.L."/>
            <person name="Zaremba-Niedzwiedzka K."/>
            <person name="Martijn J."/>
            <person name="Lind A.E."/>
            <person name="van Eijk R."/>
            <person name="Schleper C."/>
            <person name="Guy L."/>
            <person name="Ettema T.J."/>
        </authorList>
    </citation>
    <scope>NUCLEOTIDE SEQUENCE</scope>
</reference>
<sequence>MSELDELRKERRGLQSRVAELLGEVGEIDQKLKPLEREESRAEHPCSCVRLNSDIGVNDMGVAEAMRRRTFGIGLVAELLSADRDCLECAGTGVPKEEA</sequence>
<name>A0A0F9CRP0_9ZZZZ</name>